<dbReference type="CDD" id="cd07765">
    <property type="entry name" value="KRAB_A-box"/>
    <property type="match status" value="1"/>
</dbReference>
<dbReference type="Pfam" id="PF01352">
    <property type="entry name" value="KRAB"/>
    <property type="match status" value="1"/>
</dbReference>
<dbReference type="GO" id="GO:0005634">
    <property type="term" value="C:nucleus"/>
    <property type="evidence" value="ECO:0007669"/>
    <property type="project" value="UniProtKB-SubCell"/>
</dbReference>
<dbReference type="PANTHER" id="PTHR24381">
    <property type="entry name" value="ZINC FINGER PROTEIN"/>
    <property type="match status" value="1"/>
</dbReference>
<feature type="domain" description="C2H2-type" evidence="14">
    <location>
        <begin position="553"/>
        <end position="580"/>
    </location>
</feature>
<organism evidence="15 16">
    <name type="scientific">Leptobrachium leishanense</name>
    <name type="common">Leishan spiny toad</name>
    <dbReference type="NCBI Taxonomy" id="445787"/>
    <lineage>
        <taxon>Eukaryota</taxon>
        <taxon>Metazoa</taxon>
        <taxon>Chordata</taxon>
        <taxon>Craniata</taxon>
        <taxon>Vertebrata</taxon>
        <taxon>Euteleostomi</taxon>
        <taxon>Amphibia</taxon>
        <taxon>Batrachia</taxon>
        <taxon>Anura</taxon>
        <taxon>Pelobatoidea</taxon>
        <taxon>Megophryidae</taxon>
        <taxon>Leptobrachium</taxon>
    </lineage>
</organism>
<evidence type="ECO:0000256" key="2">
    <source>
        <dbReference type="ARBA" id="ARBA00004123"/>
    </source>
</evidence>
<feature type="region of interest" description="Disordered" evidence="13">
    <location>
        <begin position="216"/>
        <end position="236"/>
    </location>
</feature>
<dbReference type="PANTHER" id="PTHR24381:SF436">
    <property type="entry name" value="ZINC FINGER PROTEIN 768"/>
    <property type="match status" value="1"/>
</dbReference>
<feature type="domain" description="C2H2-type" evidence="14">
    <location>
        <begin position="581"/>
        <end position="608"/>
    </location>
</feature>
<dbReference type="PROSITE" id="PS50157">
    <property type="entry name" value="ZINC_FINGER_C2H2_2"/>
    <property type="match status" value="4"/>
</dbReference>
<evidence type="ECO:0000256" key="5">
    <source>
        <dbReference type="ARBA" id="ARBA00022737"/>
    </source>
</evidence>
<protein>
    <recommendedName>
        <fullName evidence="14">C2H2-type domain-containing protein</fullName>
    </recommendedName>
</protein>
<evidence type="ECO:0000259" key="14">
    <source>
        <dbReference type="PROSITE" id="PS50157"/>
    </source>
</evidence>
<dbReference type="GO" id="GO:0000981">
    <property type="term" value="F:DNA-binding transcription factor activity, RNA polymerase II-specific"/>
    <property type="evidence" value="ECO:0007669"/>
    <property type="project" value="TreeGrafter"/>
</dbReference>
<evidence type="ECO:0000256" key="1">
    <source>
        <dbReference type="ARBA" id="ARBA00003767"/>
    </source>
</evidence>
<keyword evidence="10" id="KW-0804">Transcription</keyword>
<keyword evidence="7" id="KW-0862">Zinc</keyword>
<proteinExistence type="inferred from homology"/>
<sequence>MEFFSEKPKPGRTSSAITMDRDGMTQSILNLALEIIHLLTGEDFIVVKINENDTDTRISGPCVSEGFSKTHNLDTKLLSKSPTHKKTNDEKILELSNQIIRLLTGEVPIRCEDVTVYLSMEEWEYVERHKELYRDVVMETHQPLSPPECQNEIKSEAKTKVGGRRPRKQKLRRRWSKPIKNVVKRVIPNKEELELQLANATEPTRTQGTSLFNRETPTVHKGDITGGYPSPESTHPHMAETASYVEGNSPNAVIYAPTEQAQTEYPPTLTRNISTECERSNLAPFDVSRPKDNTPIKYGSSHIKKEPGLCQEDSFKSYTTTDLDRVMTESNSWVQENLKEPNICPSKGHAQIQYSSHIKEEPVSCEEDNLPVSETYPREHPQTVYPAFHIKEEPSSCVGREPSDVYTPTVHTQTEYLSTHIKEDPTSCDRNHNNTGTYITTEHTQTEYTFAHYRGYGNVNNNVQKSFSVQKPTDYSNKDTDNLPVQSHQVTHGTDRIYSCPVCQKYFTSLTGLEKHQTVHKGKKLACAQCGKLFFYKSSLVIHQRIHTGEKLFSCPVCGKCFTNNSNLVVHQRIHTGEKPYSCTECGKCFGHKGHLNRHMRIHIGDKPIVAQYLSDSLLGDWMPSDVNCWSQKVHDVNAIASTDRSL</sequence>
<evidence type="ECO:0000313" key="15">
    <source>
        <dbReference type="Ensembl" id="ENSLLEP00000015612.1"/>
    </source>
</evidence>
<comment type="subcellular location">
    <subcellularLocation>
        <location evidence="2">Nucleus</location>
    </subcellularLocation>
</comment>
<evidence type="ECO:0000256" key="11">
    <source>
        <dbReference type="ARBA" id="ARBA00023242"/>
    </source>
</evidence>
<feature type="domain" description="C2H2-type" evidence="14">
    <location>
        <begin position="525"/>
        <end position="552"/>
    </location>
</feature>
<dbReference type="PROSITE" id="PS00028">
    <property type="entry name" value="ZINC_FINGER_C2H2_1"/>
    <property type="match status" value="4"/>
</dbReference>
<keyword evidence="4" id="KW-0479">Metal-binding</keyword>
<dbReference type="GeneTree" id="ENSGT01150000286944"/>
<evidence type="ECO:0000256" key="8">
    <source>
        <dbReference type="ARBA" id="ARBA00023015"/>
    </source>
</evidence>
<dbReference type="GO" id="GO:0008270">
    <property type="term" value="F:zinc ion binding"/>
    <property type="evidence" value="ECO:0007669"/>
    <property type="project" value="UniProtKB-KW"/>
</dbReference>
<evidence type="ECO:0000256" key="13">
    <source>
        <dbReference type="SAM" id="MobiDB-lite"/>
    </source>
</evidence>
<dbReference type="FunFam" id="3.30.160.60:FF:002343">
    <property type="entry name" value="Zinc finger protein 33A"/>
    <property type="match status" value="1"/>
</dbReference>
<dbReference type="OrthoDB" id="9900684at2759"/>
<dbReference type="SUPFAM" id="SSF109640">
    <property type="entry name" value="KRAB domain (Kruppel-associated box)"/>
    <property type="match status" value="1"/>
</dbReference>
<evidence type="ECO:0000256" key="9">
    <source>
        <dbReference type="ARBA" id="ARBA00023125"/>
    </source>
</evidence>
<dbReference type="SMART" id="SM00355">
    <property type="entry name" value="ZnF_C2H2"/>
    <property type="match status" value="4"/>
</dbReference>
<dbReference type="GO" id="GO:0000977">
    <property type="term" value="F:RNA polymerase II transcription regulatory region sequence-specific DNA binding"/>
    <property type="evidence" value="ECO:0007669"/>
    <property type="project" value="TreeGrafter"/>
</dbReference>
<keyword evidence="5" id="KW-0677">Repeat</keyword>
<dbReference type="Ensembl" id="ENSLLET00000016211.1">
    <property type="protein sequence ID" value="ENSLLEP00000015612.1"/>
    <property type="gene ID" value="ENSLLEG00000009937.1"/>
</dbReference>
<dbReference type="InterPro" id="IPR036236">
    <property type="entry name" value="Znf_C2H2_sf"/>
</dbReference>
<keyword evidence="11" id="KW-0539">Nucleus</keyword>
<dbReference type="FunFam" id="3.30.160.60:FF:000060">
    <property type="entry name" value="zinc finger protein 436"/>
    <property type="match status" value="1"/>
</dbReference>
<evidence type="ECO:0000256" key="7">
    <source>
        <dbReference type="ARBA" id="ARBA00022833"/>
    </source>
</evidence>
<keyword evidence="8" id="KW-0805">Transcription regulation</keyword>
<name>A0A8C5MQJ2_9ANUR</name>
<reference evidence="15" key="1">
    <citation type="submission" date="2025-08" db="UniProtKB">
        <authorList>
            <consortium name="Ensembl"/>
        </authorList>
    </citation>
    <scope>IDENTIFICATION</scope>
</reference>
<evidence type="ECO:0000256" key="6">
    <source>
        <dbReference type="ARBA" id="ARBA00022771"/>
    </source>
</evidence>
<dbReference type="Proteomes" id="UP000694569">
    <property type="component" value="Unplaced"/>
</dbReference>
<keyword evidence="6 12" id="KW-0863">Zinc-finger</keyword>
<dbReference type="SUPFAM" id="SSF57667">
    <property type="entry name" value="beta-beta-alpha zinc fingers"/>
    <property type="match status" value="3"/>
</dbReference>
<evidence type="ECO:0000256" key="4">
    <source>
        <dbReference type="ARBA" id="ARBA00022723"/>
    </source>
</evidence>
<dbReference type="Gene3D" id="6.10.140.140">
    <property type="match status" value="1"/>
</dbReference>
<evidence type="ECO:0000256" key="12">
    <source>
        <dbReference type="PROSITE-ProRule" id="PRU00042"/>
    </source>
</evidence>
<feature type="domain" description="C2H2-type" evidence="14">
    <location>
        <begin position="498"/>
        <end position="525"/>
    </location>
</feature>
<dbReference type="InterPro" id="IPR036051">
    <property type="entry name" value="KRAB_dom_sf"/>
</dbReference>
<dbReference type="Gene3D" id="3.30.160.60">
    <property type="entry name" value="Classic Zinc Finger"/>
    <property type="match status" value="4"/>
</dbReference>
<feature type="region of interest" description="Disordered" evidence="13">
    <location>
        <begin position="284"/>
        <end position="304"/>
    </location>
</feature>
<comment type="function">
    <text evidence="1">May be involved in transcriptional regulation.</text>
</comment>
<keyword evidence="16" id="KW-1185">Reference proteome</keyword>
<dbReference type="Pfam" id="PF00096">
    <property type="entry name" value="zf-C2H2"/>
    <property type="match status" value="4"/>
</dbReference>
<evidence type="ECO:0000256" key="3">
    <source>
        <dbReference type="ARBA" id="ARBA00006991"/>
    </source>
</evidence>
<evidence type="ECO:0000256" key="10">
    <source>
        <dbReference type="ARBA" id="ARBA00023163"/>
    </source>
</evidence>
<keyword evidence="9" id="KW-0238">DNA-binding</keyword>
<dbReference type="FunFam" id="3.30.160.60:FF:000966">
    <property type="entry name" value="ZFP90 zinc finger protein"/>
    <property type="match status" value="1"/>
</dbReference>
<dbReference type="AlphaFoldDB" id="A0A8C5MQJ2"/>
<evidence type="ECO:0000313" key="16">
    <source>
        <dbReference type="Proteomes" id="UP000694569"/>
    </source>
</evidence>
<dbReference type="InterPro" id="IPR001909">
    <property type="entry name" value="KRAB"/>
</dbReference>
<comment type="similarity">
    <text evidence="3">Belongs to the krueppel C2H2-type zinc-finger protein family.</text>
</comment>
<accession>A0A8C5MQJ2</accession>
<reference evidence="15" key="2">
    <citation type="submission" date="2025-09" db="UniProtKB">
        <authorList>
            <consortium name="Ensembl"/>
        </authorList>
    </citation>
    <scope>IDENTIFICATION</scope>
</reference>
<dbReference type="InterPro" id="IPR013087">
    <property type="entry name" value="Znf_C2H2_type"/>
</dbReference>